<organism evidence="2 3">
    <name type="scientific">Leifsonia aquatica ATCC 14665</name>
    <dbReference type="NCBI Taxonomy" id="1358026"/>
    <lineage>
        <taxon>Bacteria</taxon>
        <taxon>Bacillati</taxon>
        <taxon>Actinomycetota</taxon>
        <taxon>Actinomycetes</taxon>
        <taxon>Micrococcales</taxon>
        <taxon>Microbacteriaceae</taxon>
        <taxon>Leifsonia</taxon>
    </lineage>
</organism>
<proteinExistence type="predicted"/>
<dbReference type="PATRIC" id="fig|1358026.3.peg.3556"/>
<evidence type="ECO:0000313" key="2">
    <source>
        <dbReference type="EMBL" id="ERK69333.1"/>
    </source>
</evidence>
<keyword evidence="1" id="KW-0472">Membrane</keyword>
<gene>
    <name evidence="2" type="ORF">N136_04348</name>
</gene>
<feature type="transmembrane region" description="Helical" evidence="1">
    <location>
        <begin position="35"/>
        <end position="56"/>
    </location>
</feature>
<dbReference type="Proteomes" id="UP000016605">
    <property type="component" value="Unassembled WGS sequence"/>
</dbReference>
<evidence type="ECO:0000313" key="3">
    <source>
        <dbReference type="Proteomes" id="UP000016605"/>
    </source>
</evidence>
<keyword evidence="1" id="KW-1133">Transmembrane helix</keyword>
<dbReference type="AlphaFoldDB" id="U2SVJ8"/>
<dbReference type="HOGENOM" id="CLU_893694_0_0_11"/>
<keyword evidence="1" id="KW-0812">Transmembrane</keyword>
<evidence type="ECO:0000256" key="1">
    <source>
        <dbReference type="SAM" id="Phobius"/>
    </source>
</evidence>
<sequence>MPRAAFRRILFPWDEMARKAPPREQAATPHPWRRVAVWVAATAGAAVIGLVVTGVVQSGEHWFAGATTSGPPVAVRTDRQPAQDDVSLPVGQSLSAAERKTLSAMDVRHADAWLVAHKHGIVTSDVVESLAVTGNRQDPVRIVGMSLASDCRAPSRGTLVRQVTGRGAGVDSESMTFYPEESDPGPFEFTAAGLKKDYFPARTIVLKHGEQVVVDVDVSPGRLDSDPADPGTVRACAIQLTMTVLTGGKEATEAVPGRLTVMDVEPTAADADYASVYVGTGVCDALYPVPPGWQGDPVAACGAGHVTYGAR</sequence>
<name>U2SVJ8_LEIAQ</name>
<protein>
    <submittedName>
        <fullName evidence="2">Uncharacterized protein</fullName>
    </submittedName>
</protein>
<accession>U2SVJ8</accession>
<dbReference type="EMBL" id="AWVQ01000741">
    <property type="protein sequence ID" value="ERK69333.1"/>
    <property type="molecule type" value="Genomic_DNA"/>
</dbReference>
<comment type="caution">
    <text evidence="2">The sequence shown here is derived from an EMBL/GenBank/DDBJ whole genome shotgun (WGS) entry which is preliminary data.</text>
</comment>
<reference evidence="2 3" key="1">
    <citation type="submission" date="2013-08" db="EMBL/GenBank/DDBJ databases">
        <authorList>
            <person name="Weinstock G."/>
            <person name="Sodergren E."/>
            <person name="Wylie T."/>
            <person name="Fulton L."/>
            <person name="Fulton R."/>
            <person name="Fronick C."/>
            <person name="O'Laughlin M."/>
            <person name="Godfrey J."/>
            <person name="Miner T."/>
            <person name="Herter B."/>
            <person name="Appelbaum E."/>
            <person name="Cordes M."/>
            <person name="Lek S."/>
            <person name="Wollam A."/>
            <person name="Pepin K.H."/>
            <person name="Palsikar V.B."/>
            <person name="Mitreva M."/>
            <person name="Wilson R.K."/>
        </authorList>
    </citation>
    <scope>NUCLEOTIDE SEQUENCE [LARGE SCALE GENOMIC DNA]</scope>
    <source>
        <strain evidence="2 3">ATCC 14665</strain>
    </source>
</reference>